<dbReference type="Proteomes" id="UP000583929">
    <property type="component" value="Unassembled WGS sequence"/>
</dbReference>
<keyword evidence="10" id="KW-1185">Reference proteome</keyword>
<dbReference type="GO" id="GO:0071949">
    <property type="term" value="F:FAD binding"/>
    <property type="evidence" value="ECO:0007669"/>
    <property type="project" value="InterPro"/>
</dbReference>
<keyword evidence="4" id="KW-0732">Signal</keyword>
<feature type="domain" description="FAD-binding PCMH-type" evidence="8">
    <location>
        <begin position="509"/>
        <end position="685"/>
    </location>
</feature>
<reference evidence="9 10" key="1">
    <citation type="journal article" date="2020" name="bioRxiv">
        <title>Sequence and annotation of 42 cannabis genomes reveals extensive copy number variation in cannabinoid synthesis and pathogen resistance genes.</title>
        <authorList>
            <person name="Mckernan K.J."/>
            <person name="Helbert Y."/>
            <person name="Kane L.T."/>
            <person name="Ebling H."/>
            <person name="Zhang L."/>
            <person name="Liu B."/>
            <person name="Eaton Z."/>
            <person name="Mclaughlin S."/>
            <person name="Kingan S."/>
            <person name="Baybayan P."/>
            <person name="Concepcion G."/>
            <person name="Jordan M."/>
            <person name="Riva A."/>
            <person name="Barbazuk W."/>
            <person name="Harkins T."/>
        </authorList>
    </citation>
    <scope>NUCLEOTIDE SEQUENCE [LARGE SCALE GENOMIC DNA]</scope>
    <source>
        <strain evidence="10">cv. Jamaican Lion 4</strain>
        <tissue evidence="9">Leaf</tissue>
    </source>
</reference>
<dbReference type="InterPro" id="IPR006094">
    <property type="entry name" value="Oxid_FAD_bind_N"/>
</dbReference>
<dbReference type="FunFam" id="3.30.43.10:FF:000004">
    <property type="entry name" value="Berberine bridge enzyme-like 15"/>
    <property type="match status" value="2"/>
</dbReference>
<comment type="caution">
    <text evidence="9">The sequence shown here is derived from an EMBL/GenBank/DDBJ whole genome shotgun (WGS) entry which is preliminary data.</text>
</comment>
<accession>A0A7J6HSR2</accession>
<proteinExistence type="inferred from homology"/>
<evidence type="ECO:0000256" key="2">
    <source>
        <dbReference type="ARBA" id="ARBA00005466"/>
    </source>
</evidence>
<keyword evidence="6" id="KW-1015">Disulfide bond</keyword>
<keyword evidence="7" id="KW-0325">Glycoprotein</keyword>
<name>A0A7J6HSR2_CANSA</name>
<feature type="non-terminal residue" evidence="9">
    <location>
        <position position="969"/>
    </location>
</feature>
<comment type="similarity">
    <text evidence="2">Belongs to the oxygen-dependent FAD-linked oxidoreductase family.</text>
</comment>
<evidence type="ECO:0000256" key="3">
    <source>
        <dbReference type="ARBA" id="ARBA00022630"/>
    </source>
</evidence>
<keyword evidence="5" id="KW-0274">FAD</keyword>
<evidence type="ECO:0000256" key="7">
    <source>
        <dbReference type="ARBA" id="ARBA00023180"/>
    </source>
</evidence>
<evidence type="ECO:0000256" key="5">
    <source>
        <dbReference type="ARBA" id="ARBA00022827"/>
    </source>
</evidence>
<dbReference type="Gene3D" id="3.30.465.10">
    <property type="match status" value="2"/>
</dbReference>
<dbReference type="InterPro" id="IPR016169">
    <property type="entry name" value="FAD-bd_PCMH_sub2"/>
</dbReference>
<dbReference type="GO" id="GO:1901696">
    <property type="term" value="P:cannabinoid biosynthetic process"/>
    <property type="evidence" value="ECO:0007669"/>
    <property type="project" value="UniProtKB-ARBA"/>
</dbReference>
<feature type="domain" description="FAD-binding PCMH-type" evidence="8">
    <location>
        <begin position="62"/>
        <end position="238"/>
    </location>
</feature>
<evidence type="ECO:0000313" key="10">
    <source>
        <dbReference type="Proteomes" id="UP000583929"/>
    </source>
</evidence>
<dbReference type="AlphaFoldDB" id="A0A7J6HSR2"/>
<keyword evidence="3" id="KW-0285">Flavoprotein</keyword>
<dbReference type="InterPro" id="IPR016167">
    <property type="entry name" value="FAD-bd_PCMH_sub1"/>
</dbReference>
<organism evidence="9 10">
    <name type="scientific">Cannabis sativa</name>
    <name type="common">Hemp</name>
    <name type="synonym">Marijuana</name>
    <dbReference type="NCBI Taxonomy" id="3483"/>
    <lineage>
        <taxon>Eukaryota</taxon>
        <taxon>Viridiplantae</taxon>
        <taxon>Streptophyta</taxon>
        <taxon>Embryophyta</taxon>
        <taxon>Tracheophyta</taxon>
        <taxon>Spermatophyta</taxon>
        <taxon>Magnoliopsida</taxon>
        <taxon>eudicotyledons</taxon>
        <taxon>Gunneridae</taxon>
        <taxon>Pentapetalae</taxon>
        <taxon>rosids</taxon>
        <taxon>fabids</taxon>
        <taxon>Rosales</taxon>
        <taxon>Cannabaceae</taxon>
        <taxon>Cannabis</taxon>
    </lineage>
</organism>
<sequence>TQTYYSLATSANSSTAKNFIECVSINSELSVPVVTTLFTPNTSSFTSVLGSTPTNLRFLEPSVPKPQFIFTPLHDSHVQAAVICSKQLGFHFRVRSGGHDYEGVSYVSEIETPFILIDLINLRLVHVDIEHNSAWVQAGATIGELYYKISQKSKVHGFPAGICPSVGIGGHITGGGYGAMLRKYGLAADNVLDARLVDVNGRILDREMMGKDLFWAIRGGGGGSFGIILWWKIKLVPVPETVTFFRVGKTLEQGATKLVYRWQQVMDKLDEDLFIDVLFQIVNSSTNEKTLKISYNALFLGDSNRLLKVLGDGFPELGLEKKDCMEMSWVESVLYVDGYPKGTPVQSLLQAKNRFRTYFKAKSDFVSVPIPEKALEGLWTRMLKEENPAMVWTPLGGMMSRISESKIPYPHRKGILFMSTNRIYTVNMFSKSSSVAVHQLLLYSLLFLQTYYSLATSANSSTAKNFIECVSINSELSVPVVTTIFTPNTSSFTSVLGSTPTNLRFLELSVPKPQFIFTPLHDSHVQAAVICSKQLGFHFRVRSGGHDYEGVSYVSEIETPFILIDLINLRLVHVDIEHNSAWVQAGATIGELYYKISQKSKVHGFPAGICPTVGIGGHITGGGYGAMLRKYGLAADNVLDARIVDVNGQILDREMMGKDLFWAIRGGGGGSFGIILWWKIKLVPVPETVTFFRVGKTLEQGATKLVYRWQQVMDKLDEDLFIDVLFQIVNSSTNNERTVKISYNALFLGDSNRLLKVLGDGFPELGLEKKDCMEMSWVESVLYVDEYPKGTPVQSLLQAKNTFRTYFKAKSDFVTVPIPEKALEGLWTRMLKEESPSMVWTPLGGMMSRISESKIPYPHRKGILFMIQYLTAWGDGDKDPERHIDWIREVYEYMTPYVSNSPRQAYVNYRDLDLGINKKNMCFDWPITDHWGVRYYNEENFKRLVRVKTKVDPHNFFRHEQSIPPLINY</sequence>
<dbReference type="GO" id="GO:0016491">
    <property type="term" value="F:oxidoreductase activity"/>
    <property type="evidence" value="ECO:0007669"/>
    <property type="project" value="InterPro"/>
</dbReference>
<gene>
    <name evidence="9" type="ORF">G4B88_025313</name>
</gene>
<protein>
    <recommendedName>
        <fullName evidence="8">FAD-binding PCMH-type domain-containing protein</fullName>
    </recommendedName>
</protein>
<evidence type="ECO:0000313" key="9">
    <source>
        <dbReference type="EMBL" id="KAF4398334.1"/>
    </source>
</evidence>
<evidence type="ECO:0000259" key="8">
    <source>
        <dbReference type="PROSITE" id="PS51387"/>
    </source>
</evidence>
<evidence type="ECO:0000256" key="6">
    <source>
        <dbReference type="ARBA" id="ARBA00023157"/>
    </source>
</evidence>
<dbReference type="InterPro" id="IPR012951">
    <property type="entry name" value="BBE"/>
</dbReference>
<dbReference type="PANTHER" id="PTHR32448">
    <property type="entry name" value="OS08G0158400 PROTEIN"/>
    <property type="match status" value="1"/>
</dbReference>
<dbReference type="Gene3D" id="3.30.43.10">
    <property type="entry name" value="Uridine Diphospho-n-acetylenolpyruvylglucosamine Reductase, domain 2"/>
    <property type="match status" value="2"/>
</dbReference>
<dbReference type="Pfam" id="PF08031">
    <property type="entry name" value="BBE"/>
    <property type="match status" value="1"/>
</dbReference>
<dbReference type="Pfam" id="PF01565">
    <property type="entry name" value="FAD_binding_4"/>
    <property type="match status" value="2"/>
</dbReference>
<dbReference type="Gene3D" id="3.40.462.20">
    <property type="match status" value="2"/>
</dbReference>
<comment type="cofactor">
    <cofactor evidence="1">
        <name>FAD</name>
        <dbReference type="ChEBI" id="CHEBI:57692"/>
    </cofactor>
</comment>
<dbReference type="InterPro" id="IPR036318">
    <property type="entry name" value="FAD-bd_PCMH-like_sf"/>
</dbReference>
<evidence type="ECO:0000256" key="1">
    <source>
        <dbReference type="ARBA" id="ARBA00001974"/>
    </source>
</evidence>
<dbReference type="PROSITE" id="PS51387">
    <property type="entry name" value="FAD_PCMH"/>
    <property type="match status" value="2"/>
</dbReference>
<dbReference type="SUPFAM" id="SSF56176">
    <property type="entry name" value="FAD-binding/transporter-associated domain-like"/>
    <property type="match status" value="2"/>
</dbReference>
<dbReference type="EMBL" id="JAATIQ010000026">
    <property type="protein sequence ID" value="KAF4398334.1"/>
    <property type="molecule type" value="Genomic_DNA"/>
</dbReference>
<dbReference type="InterPro" id="IPR016166">
    <property type="entry name" value="FAD-bd_PCMH"/>
</dbReference>
<evidence type="ECO:0000256" key="4">
    <source>
        <dbReference type="ARBA" id="ARBA00022729"/>
    </source>
</evidence>